<proteinExistence type="predicted"/>
<evidence type="ECO:0000256" key="3">
    <source>
        <dbReference type="ARBA" id="ARBA00048741"/>
    </source>
</evidence>
<evidence type="ECO:0000313" key="6">
    <source>
        <dbReference type="Proteomes" id="UP001230156"/>
    </source>
</evidence>
<dbReference type="RefSeq" id="WP_379956244.1">
    <property type="nucleotide sequence ID" value="NZ_JAUYVI010000004.1"/>
</dbReference>
<dbReference type="EC" id="6.3.5.4" evidence="2"/>
<dbReference type="Gene3D" id="3.60.20.10">
    <property type="entry name" value="Glutamine Phosphoribosylpyrophosphate, subunit 1, domain 1"/>
    <property type="match status" value="1"/>
</dbReference>
<gene>
    <name evidence="5" type="ORF">Q8A70_13840</name>
</gene>
<dbReference type="InterPro" id="IPR001962">
    <property type="entry name" value="Asn_synthase"/>
</dbReference>
<sequence>MSAFEPDELAKLQTAGTSLAGRIAIGAGTAALFRRAVGRLWPDVAALSDFRFAIDGYLVQDGTFRLGDPDEARLLAGAFRANPAAFMDRIDNGCCNIVAHDDARKVTVIANDPTGCQPLYVHFGRDRISFANDLPGLQAIAPKLERDPLGCAELYWFGYQIANRTIFRDVFRTPPGSILTIDWRDGRITTETWWHPADRPAPGDPDKVGAELIEAMRIACRRLYTPERRYGVKLSGGMDSRLIAGCWQDPGLRAFTYTAPDTIECGITRRLARALALPLDVVTVEGDFFSRLHAPLFPKQAIAEFFHQALTPSMQGAGIDCALDGIAGDVLFGGLALKRKGGIGATLRNVLGMAGPSLGTNVSNAAAAEIIFSQIRVPDATLPALRDAAMQAIDALKADALDDIAREFPNCEPGQPFERRYIRFAIRNRMRRDVALQGAICRPEVETIYPFLDRDVQAVAARISTAQAAGKKFYRRLYRAQLPRIAGVPLDDSLLPPGAPNAVHVFARILRYGLETSSFRASLMLKKNLRFGRVNSVQWPRWIAFDRDFVAGIRRFMAQSPDFDAARFDAALDRVRRCAPVSGTRIMLTASFLGLDGFFAESDA</sequence>
<dbReference type="PANTHER" id="PTHR43284">
    <property type="entry name" value="ASPARAGINE SYNTHETASE (GLUTAMINE-HYDROLYZING)"/>
    <property type="match status" value="1"/>
</dbReference>
<comment type="catalytic activity">
    <reaction evidence="3">
        <text>L-aspartate + L-glutamine + ATP + H2O = L-asparagine + L-glutamate + AMP + diphosphate + H(+)</text>
        <dbReference type="Rhea" id="RHEA:12228"/>
        <dbReference type="ChEBI" id="CHEBI:15377"/>
        <dbReference type="ChEBI" id="CHEBI:15378"/>
        <dbReference type="ChEBI" id="CHEBI:29985"/>
        <dbReference type="ChEBI" id="CHEBI:29991"/>
        <dbReference type="ChEBI" id="CHEBI:30616"/>
        <dbReference type="ChEBI" id="CHEBI:33019"/>
        <dbReference type="ChEBI" id="CHEBI:58048"/>
        <dbReference type="ChEBI" id="CHEBI:58359"/>
        <dbReference type="ChEBI" id="CHEBI:456215"/>
        <dbReference type="EC" id="6.3.5.4"/>
    </reaction>
</comment>
<feature type="domain" description="Asparagine synthetase" evidence="4">
    <location>
        <begin position="215"/>
        <end position="481"/>
    </location>
</feature>
<evidence type="ECO:0000313" key="5">
    <source>
        <dbReference type="EMBL" id="MDQ7248761.1"/>
    </source>
</evidence>
<name>A0ABU0YM07_9PROT</name>
<dbReference type="Proteomes" id="UP001230156">
    <property type="component" value="Unassembled WGS sequence"/>
</dbReference>
<evidence type="ECO:0000259" key="4">
    <source>
        <dbReference type="Pfam" id="PF00733"/>
    </source>
</evidence>
<dbReference type="InterPro" id="IPR014729">
    <property type="entry name" value="Rossmann-like_a/b/a_fold"/>
</dbReference>
<protein>
    <recommendedName>
        <fullName evidence="2">asparagine synthase (glutamine-hydrolyzing)</fullName>
        <ecNumber evidence="2">6.3.5.4</ecNumber>
    </recommendedName>
</protein>
<reference evidence="6" key="1">
    <citation type="submission" date="2023-08" db="EMBL/GenBank/DDBJ databases">
        <title>Rhodospirillaceae gen. nov., a novel taxon isolated from the Yangtze River Yuezi River estuary sludge.</title>
        <authorList>
            <person name="Ruan L."/>
        </authorList>
    </citation>
    <scope>NUCLEOTIDE SEQUENCE [LARGE SCALE GENOMIC DNA]</scope>
    <source>
        <strain evidence="6">R-7</strain>
    </source>
</reference>
<dbReference type="SUPFAM" id="SSF52402">
    <property type="entry name" value="Adenine nucleotide alpha hydrolases-like"/>
    <property type="match status" value="1"/>
</dbReference>
<dbReference type="Gene3D" id="3.40.50.620">
    <property type="entry name" value="HUPs"/>
    <property type="match status" value="1"/>
</dbReference>
<dbReference type="SUPFAM" id="SSF56235">
    <property type="entry name" value="N-terminal nucleophile aminohydrolases (Ntn hydrolases)"/>
    <property type="match status" value="1"/>
</dbReference>
<accession>A0ABU0YM07</accession>
<keyword evidence="6" id="KW-1185">Reference proteome</keyword>
<organism evidence="5 6">
    <name type="scientific">Dongia sedimenti</name>
    <dbReference type="NCBI Taxonomy" id="3064282"/>
    <lineage>
        <taxon>Bacteria</taxon>
        <taxon>Pseudomonadati</taxon>
        <taxon>Pseudomonadota</taxon>
        <taxon>Alphaproteobacteria</taxon>
        <taxon>Rhodospirillales</taxon>
        <taxon>Dongiaceae</taxon>
        <taxon>Dongia</taxon>
    </lineage>
</organism>
<dbReference type="InterPro" id="IPR029055">
    <property type="entry name" value="Ntn_hydrolases_N"/>
</dbReference>
<comment type="pathway">
    <text evidence="1">Amino-acid biosynthesis; L-asparagine biosynthesis; L-asparagine from L-aspartate (L-Gln route): step 1/1.</text>
</comment>
<dbReference type="EMBL" id="JAUYVI010000004">
    <property type="protein sequence ID" value="MDQ7248761.1"/>
    <property type="molecule type" value="Genomic_DNA"/>
</dbReference>
<comment type="caution">
    <text evidence="5">The sequence shown here is derived from an EMBL/GenBank/DDBJ whole genome shotgun (WGS) entry which is preliminary data.</text>
</comment>
<evidence type="ECO:0000256" key="2">
    <source>
        <dbReference type="ARBA" id="ARBA00012737"/>
    </source>
</evidence>
<dbReference type="InterPro" id="IPR051786">
    <property type="entry name" value="ASN_synthetase/amidase"/>
</dbReference>
<dbReference type="Pfam" id="PF00733">
    <property type="entry name" value="Asn_synthase"/>
    <property type="match status" value="1"/>
</dbReference>
<evidence type="ECO:0000256" key="1">
    <source>
        <dbReference type="ARBA" id="ARBA00005187"/>
    </source>
</evidence>
<dbReference type="PANTHER" id="PTHR43284:SF1">
    <property type="entry name" value="ASPARAGINE SYNTHETASE"/>
    <property type="match status" value="1"/>
</dbReference>